<dbReference type="EMBL" id="SRLO01000288">
    <property type="protein sequence ID" value="TNN62660.1"/>
    <property type="molecule type" value="Genomic_DNA"/>
</dbReference>
<proteinExistence type="predicted"/>
<evidence type="ECO:0000313" key="2">
    <source>
        <dbReference type="Proteomes" id="UP000314294"/>
    </source>
</evidence>
<organism evidence="1 2">
    <name type="scientific">Liparis tanakae</name>
    <name type="common">Tanaka's snailfish</name>
    <dbReference type="NCBI Taxonomy" id="230148"/>
    <lineage>
        <taxon>Eukaryota</taxon>
        <taxon>Metazoa</taxon>
        <taxon>Chordata</taxon>
        <taxon>Craniata</taxon>
        <taxon>Vertebrata</taxon>
        <taxon>Euteleostomi</taxon>
        <taxon>Actinopterygii</taxon>
        <taxon>Neopterygii</taxon>
        <taxon>Teleostei</taxon>
        <taxon>Neoteleostei</taxon>
        <taxon>Acanthomorphata</taxon>
        <taxon>Eupercaria</taxon>
        <taxon>Perciformes</taxon>
        <taxon>Cottioidei</taxon>
        <taxon>Cottales</taxon>
        <taxon>Liparidae</taxon>
        <taxon>Liparis</taxon>
    </lineage>
</organism>
<comment type="caution">
    <text evidence="1">The sequence shown here is derived from an EMBL/GenBank/DDBJ whole genome shotgun (WGS) entry which is preliminary data.</text>
</comment>
<dbReference type="Proteomes" id="UP000314294">
    <property type="component" value="Unassembled WGS sequence"/>
</dbReference>
<protein>
    <submittedName>
        <fullName evidence="1">Uncharacterized protein</fullName>
    </submittedName>
</protein>
<accession>A0A4Z2HAV5</accession>
<name>A0A4Z2HAV5_9TELE</name>
<reference evidence="1 2" key="1">
    <citation type="submission" date="2019-03" db="EMBL/GenBank/DDBJ databases">
        <title>First draft genome of Liparis tanakae, snailfish: a comprehensive survey of snailfish specific genes.</title>
        <authorList>
            <person name="Kim W."/>
            <person name="Song I."/>
            <person name="Jeong J.-H."/>
            <person name="Kim D."/>
            <person name="Kim S."/>
            <person name="Ryu S."/>
            <person name="Song J.Y."/>
            <person name="Lee S.K."/>
        </authorList>
    </citation>
    <scope>NUCLEOTIDE SEQUENCE [LARGE SCALE GENOMIC DNA]</scope>
    <source>
        <tissue evidence="1">Muscle</tissue>
    </source>
</reference>
<gene>
    <name evidence="1" type="ORF">EYF80_027101</name>
</gene>
<evidence type="ECO:0000313" key="1">
    <source>
        <dbReference type="EMBL" id="TNN62660.1"/>
    </source>
</evidence>
<dbReference type="AlphaFoldDB" id="A0A4Z2HAV5"/>
<keyword evidence="2" id="KW-1185">Reference proteome</keyword>
<sequence length="140" mass="15932">MDCPLEVLCHQTARHLEKQEFAVAISRRGGTPSLGIPSDRYALTLYRDRAEGTTVTHVLCLWPLAKCVRPSMQRAQRQQAKKRQLMQLSICLIGKEKRIKDNRLPPLERGRLMRMPSTRLSDGQARLVAPSRATPMKVML</sequence>